<dbReference type="InterPro" id="IPR029052">
    <property type="entry name" value="Metallo-depent_PP-like"/>
</dbReference>
<evidence type="ECO:0000256" key="4">
    <source>
        <dbReference type="SAM" id="Coils"/>
    </source>
</evidence>
<dbReference type="KEGG" id="ehx:EMIHUDRAFT_465529"/>
<comment type="similarity">
    <text evidence="1 3">Belongs to the VPS29 family.</text>
</comment>
<feature type="compositionally biased region" description="Low complexity" evidence="5">
    <location>
        <begin position="261"/>
        <end position="271"/>
    </location>
</feature>
<dbReference type="PANTHER" id="PTHR43165">
    <property type="entry name" value="METALLOPHOSPHOESTERASE"/>
    <property type="match status" value="1"/>
</dbReference>
<dbReference type="PANTHER" id="PTHR43165:SF1">
    <property type="entry name" value="PHOSPHODIESTERASE MJ0936"/>
    <property type="match status" value="1"/>
</dbReference>
<dbReference type="Gene3D" id="3.60.21.10">
    <property type="match status" value="1"/>
</dbReference>
<dbReference type="GeneID" id="17254726"/>
<feature type="compositionally biased region" description="Basic residues" evidence="5">
    <location>
        <begin position="281"/>
        <end position="291"/>
    </location>
</feature>
<dbReference type="AlphaFoldDB" id="A0A0D3IBG1"/>
<evidence type="ECO:0000259" key="7">
    <source>
        <dbReference type="Pfam" id="PF12850"/>
    </source>
</evidence>
<dbReference type="Pfam" id="PF12850">
    <property type="entry name" value="Metallophos_2"/>
    <property type="match status" value="1"/>
</dbReference>
<dbReference type="InterPro" id="IPR024654">
    <property type="entry name" value="Calcineurin-like_PHP_lpxH"/>
</dbReference>
<evidence type="ECO:0000313" key="8">
    <source>
        <dbReference type="EnsemblProtists" id="EOD08596"/>
    </source>
</evidence>
<evidence type="ECO:0000256" key="2">
    <source>
        <dbReference type="ARBA" id="ARBA00017767"/>
    </source>
</evidence>
<feature type="compositionally biased region" description="Low complexity" evidence="5">
    <location>
        <begin position="241"/>
        <end position="252"/>
    </location>
</feature>
<feature type="region of interest" description="Disordered" evidence="5">
    <location>
        <begin position="467"/>
        <end position="507"/>
    </location>
</feature>
<keyword evidence="9" id="KW-1185">Reference proteome</keyword>
<dbReference type="Gene3D" id="3.40.50.800">
    <property type="entry name" value="Anticodon-binding domain"/>
    <property type="match status" value="1"/>
</dbReference>
<feature type="domain" description="Anticodon-binding" evidence="6">
    <location>
        <begin position="362"/>
        <end position="435"/>
    </location>
</feature>
<evidence type="ECO:0000256" key="3">
    <source>
        <dbReference type="RuleBase" id="RU362040"/>
    </source>
</evidence>
<feature type="domain" description="Calcineurin-like phosphoesterase" evidence="7">
    <location>
        <begin position="6"/>
        <end position="157"/>
    </location>
</feature>
<dbReference type="STRING" id="2903.R1DCN5"/>
<dbReference type="NCBIfam" id="TIGR00040">
    <property type="entry name" value="yfcE"/>
    <property type="match status" value="1"/>
</dbReference>
<protein>
    <recommendedName>
        <fullName evidence="2 3">Vacuolar protein sorting-associated protein 29</fullName>
    </recommendedName>
</protein>
<dbReference type="InterPro" id="IPR036621">
    <property type="entry name" value="Anticodon-bd_dom_sf"/>
</dbReference>
<organism evidence="8 9">
    <name type="scientific">Emiliania huxleyi (strain CCMP1516)</name>
    <dbReference type="NCBI Taxonomy" id="280463"/>
    <lineage>
        <taxon>Eukaryota</taxon>
        <taxon>Haptista</taxon>
        <taxon>Haptophyta</taxon>
        <taxon>Prymnesiophyceae</taxon>
        <taxon>Isochrysidales</taxon>
        <taxon>Noelaerhabdaceae</taxon>
        <taxon>Emiliania</taxon>
    </lineage>
</organism>
<dbReference type="InterPro" id="IPR004154">
    <property type="entry name" value="Anticodon-bd"/>
</dbReference>
<dbReference type="eggNOG" id="ENOG502SFAZ">
    <property type="taxonomic scope" value="Eukaryota"/>
</dbReference>
<dbReference type="SUPFAM" id="SSF52954">
    <property type="entry name" value="Class II aaRS ABD-related"/>
    <property type="match status" value="1"/>
</dbReference>
<evidence type="ECO:0000256" key="5">
    <source>
        <dbReference type="SAM" id="MobiDB-lite"/>
    </source>
</evidence>
<dbReference type="SUPFAM" id="SSF56300">
    <property type="entry name" value="Metallo-dependent phosphatases"/>
    <property type="match status" value="1"/>
</dbReference>
<dbReference type="Proteomes" id="UP000013827">
    <property type="component" value="Unassembled WGS sequence"/>
</dbReference>
<name>A0A0D3IBG1_EMIH1</name>
<dbReference type="Pfam" id="PF03129">
    <property type="entry name" value="HGTP_anticodon"/>
    <property type="match status" value="1"/>
</dbReference>
<feature type="region of interest" description="Disordered" evidence="5">
    <location>
        <begin position="225"/>
        <end position="309"/>
    </location>
</feature>
<feature type="compositionally biased region" description="Low complexity" evidence="5">
    <location>
        <begin position="225"/>
        <end position="234"/>
    </location>
</feature>
<proteinExistence type="inferred from homology"/>
<evidence type="ECO:0000256" key="1">
    <source>
        <dbReference type="ARBA" id="ARBA00005945"/>
    </source>
</evidence>
<feature type="compositionally biased region" description="Low complexity" evidence="5">
    <location>
        <begin position="475"/>
        <end position="495"/>
    </location>
</feature>
<dbReference type="InterPro" id="IPR000979">
    <property type="entry name" value="Phosphodiesterase_MJ0936/Vps29"/>
</dbReference>
<sequence length="507" mass="54353">MAHSTVGIISDTHGSIAAWTKALSAFRAAGVEHILHAGDVIGEKKGETVSSLLAELREVAPVTAVRGNTDDRYDGGHGCPTTATYEDSVSGVRCFVHHGDLIAHKDDEVVLSELRPPGGWRPKGDIIVYGHTHVPRLERHPSGVLFLNPGSTSGKHMPGKLCPKQAALLDCLPGGAVAVRVVALGGGEASISEWEPVDMAPPATRLHSCDVAGGHNYVYENISSPARSAEASSAARKRKGSSSSSSSAVSESEQTRKALQRARQQEALALRAEGKEYTPTKRQRKRKPKERRKWDERAASKLQACHAAAAPPRRLDAACAHRRGVRQAKRELGKKLRKEKKGAPEVVVVPIFWKGQAGQRGKAGKRVEVDAGHKYTPGQKFAHWEHRGTMLRVEVGPRESERGCCTVARTFTPGEPAHRVEQVQVEAEGLVAELERLAALKEEERDAAAERAAADKGMTHNGSWKIAAVGGRGKSSAAAAAPPSESAAEAPARSAEPTRKRAKVVKF</sequence>
<dbReference type="InterPro" id="IPR053193">
    <property type="entry name" value="MetalloPDE_YfcE-like"/>
</dbReference>
<evidence type="ECO:0000313" key="9">
    <source>
        <dbReference type="Proteomes" id="UP000013827"/>
    </source>
</evidence>
<feature type="coiled-coil region" evidence="4">
    <location>
        <begin position="420"/>
        <end position="451"/>
    </location>
</feature>
<dbReference type="HOGENOM" id="CLU_537992_0_0_1"/>
<reference evidence="8" key="2">
    <citation type="submission" date="2024-10" db="UniProtKB">
        <authorList>
            <consortium name="EnsemblProtists"/>
        </authorList>
    </citation>
    <scope>IDENTIFICATION</scope>
</reference>
<reference evidence="9" key="1">
    <citation type="journal article" date="2013" name="Nature">
        <title>Pan genome of the phytoplankton Emiliania underpins its global distribution.</title>
        <authorList>
            <person name="Read B.A."/>
            <person name="Kegel J."/>
            <person name="Klute M.J."/>
            <person name="Kuo A."/>
            <person name="Lefebvre S.C."/>
            <person name="Maumus F."/>
            <person name="Mayer C."/>
            <person name="Miller J."/>
            <person name="Monier A."/>
            <person name="Salamov A."/>
            <person name="Young J."/>
            <person name="Aguilar M."/>
            <person name="Claverie J.M."/>
            <person name="Frickenhaus S."/>
            <person name="Gonzalez K."/>
            <person name="Herman E.K."/>
            <person name="Lin Y.C."/>
            <person name="Napier J."/>
            <person name="Ogata H."/>
            <person name="Sarno A.F."/>
            <person name="Shmutz J."/>
            <person name="Schroeder D."/>
            <person name="de Vargas C."/>
            <person name="Verret F."/>
            <person name="von Dassow P."/>
            <person name="Valentin K."/>
            <person name="Van de Peer Y."/>
            <person name="Wheeler G."/>
            <person name="Dacks J.B."/>
            <person name="Delwiche C.F."/>
            <person name="Dyhrman S.T."/>
            <person name="Glockner G."/>
            <person name="John U."/>
            <person name="Richards T."/>
            <person name="Worden A.Z."/>
            <person name="Zhang X."/>
            <person name="Grigoriev I.V."/>
            <person name="Allen A.E."/>
            <person name="Bidle K."/>
            <person name="Borodovsky M."/>
            <person name="Bowler C."/>
            <person name="Brownlee C."/>
            <person name="Cock J.M."/>
            <person name="Elias M."/>
            <person name="Gladyshev V.N."/>
            <person name="Groth M."/>
            <person name="Guda C."/>
            <person name="Hadaegh A."/>
            <person name="Iglesias-Rodriguez M.D."/>
            <person name="Jenkins J."/>
            <person name="Jones B.M."/>
            <person name="Lawson T."/>
            <person name="Leese F."/>
            <person name="Lindquist E."/>
            <person name="Lobanov A."/>
            <person name="Lomsadze A."/>
            <person name="Malik S.B."/>
            <person name="Marsh M.E."/>
            <person name="Mackinder L."/>
            <person name="Mock T."/>
            <person name="Mueller-Roeber B."/>
            <person name="Pagarete A."/>
            <person name="Parker M."/>
            <person name="Probert I."/>
            <person name="Quesneville H."/>
            <person name="Raines C."/>
            <person name="Rensing S.A."/>
            <person name="Riano-Pachon D.M."/>
            <person name="Richier S."/>
            <person name="Rokitta S."/>
            <person name="Shiraiwa Y."/>
            <person name="Soanes D.M."/>
            <person name="van der Giezen M."/>
            <person name="Wahlund T.M."/>
            <person name="Williams B."/>
            <person name="Wilson W."/>
            <person name="Wolfe G."/>
            <person name="Wurch L.L."/>
        </authorList>
    </citation>
    <scope>NUCLEOTIDE SEQUENCE</scope>
</reference>
<dbReference type="RefSeq" id="XP_005761025.1">
    <property type="nucleotide sequence ID" value="XM_005760968.1"/>
</dbReference>
<accession>A0A0D3IBG1</accession>
<evidence type="ECO:0000259" key="6">
    <source>
        <dbReference type="Pfam" id="PF03129"/>
    </source>
</evidence>
<dbReference type="PaxDb" id="2903-EOD08596"/>
<keyword evidence="4" id="KW-0175">Coiled coil</keyword>
<dbReference type="EnsemblProtists" id="EOD08596">
    <property type="protein sequence ID" value="EOD08596"/>
    <property type="gene ID" value="EMIHUDRAFT_465529"/>
</dbReference>